<dbReference type="Proteomes" id="UP000574133">
    <property type="component" value="Unassembled WGS sequence"/>
</dbReference>
<dbReference type="InterPro" id="IPR053738">
    <property type="entry name" value="Lambda_capsid_assembly"/>
</dbReference>
<proteinExistence type="predicted"/>
<comment type="caution">
    <text evidence="1">The sequence shown here is derived from an EMBL/GenBank/DDBJ whole genome shotgun (WGS) entry which is preliminary data.</text>
</comment>
<dbReference type="Pfam" id="PF03864">
    <property type="entry name" value="Phage_cap_E"/>
    <property type="match status" value="1"/>
</dbReference>
<reference evidence="1 2" key="1">
    <citation type="submission" date="2020-08" db="EMBL/GenBank/DDBJ databases">
        <title>Cohnella phylogeny.</title>
        <authorList>
            <person name="Dunlap C."/>
        </authorList>
    </citation>
    <scope>NUCLEOTIDE SEQUENCE [LARGE SCALE GENOMIC DNA]</scope>
    <source>
        <strain evidence="1 2">DSM 103658</strain>
    </source>
</reference>
<dbReference type="Gene3D" id="3.90.1690.10">
    <property type="entry name" value="phage-related protein like domain"/>
    <property type="match status" value="1"/>
</dbReference>
<evidence type="ECO:0000313" key="2">
    <source>
        <dbReference type="Proteomes" id="UP000574133"/>
    </source>
</evidence>
<keyword evidence="2" id="KW-1185">Reference proteome</keyword>
<accession>A0A841T5B2</accession>
<dbReference type="EMBL" id="JACJVN010000017">
    <property type="protein sequence ID" value="MBB6676504.1"/>
    <property type="molecule type" value="Genomic_DNA"/>
</dbReference>
<organism evidence="1 2">
    <name type="scientific">Cohnella lubricantis</name>
    <dbReference type="NCBI Taxonomy" id="2163172"/>
    <lineage>
        <taxon>Bacteria</taxon>
        <taxon>Bacillati</taxon>
        <taxon>Bacillota</taxon>
        <taxon>Bacilli</taxon>
        <taxon>Bacillales</taxon>
        <taxon>Paenibacillaceae</taxon>
        <taxon>Cohnella</taxon>
    </lineage>
</organism>
<dbReference type="RefSeq" id="WP_185177797.1">
    <property type="nucleotide sequence ID" value="NZ_CBCSEP010000004.1"/>
</dbReference>
<sequence length="360" mass="39662">MNELQLLEEALSGEELLTYASNLTVPNDYLQNVLFPARQTDELTVDVIKSSSRLPVMAQIAELGTETRYGSREGVKGDRVEIPKIQRGRWMDEKLIRLLLMAGQNLGLRKQEVQQIVREQLDDSKYAVNSILARREWIAMQAASTGVVSYSEGDVKLSVDYGFTADQKPVLTGTDLWSDTVNSTPLADIQAWFQYQADRGVKLTRALTTQAVVSLLLQNLSIRKAYFGDPSGTANPPQLNKAQLDAVTDSLGLPRIVAYDTQARVENDALSGGKLAFSNVRMAAPDRFVMLPDGPLGNYLWATTTEELMGGYDGVGSGENGIFVFRDVPNKHPLRVRTVGVNLAFPVFPYADSVMTAKVI</sequence>
<protein>
    <submittedName>
        <fullName evidence="1">Major capsid protein</fullName>
    </submittedName>
</protein>
<dbReference type="InterPro" id="IPR005564">
    <property type="entry name" value="Major_capsid_GpE"/>
</dbReference>
<gene>
    <name evidence="1" type="ORF">H4Q31_04090</name>
</gene>
<name>A0A841T5B2_9BACL</name>
<evidence type="ECO:0000313" key="1">
    <source>
        <dbReference type="EMBL" id="MBB6676504.1"/>
    </source>
</evidence>
<dbReference type="AlphaFoldDB" id="A0A841T5B2"/>